<feature type="transmembrane region" description="Helical" evidence="1">
    <location>
        <begin position="33"/>
        <end position="54"/>
    </location>
</feature>
<evidence type="ECO:0000313" key="2">
    <source>
        <dbReference type="EMBL" id="PRQ17732.1"/>
    </source>
</evidence>
<comment type="caution">
    <text evidence="2">The sequence shown here is derived from an EMBL/GenBank/DDBJ whole genome shotgun (WGS) entry which is preliminary data.</text>
</comment>
<evidence type="ECO:0000256" key="1">
    <source>
        <dbReference type="SAM" id="Phobius"/>
    </source>
</evidence>
<dbReference type="Gramene" id="PRQ17732">
    <property type="protein sequence ID" value="PRQ17732"/>
    <property type="gene ID" value="RchiOBHm_Chr7g0198191"/>
</dbReference>
<keyword evidence="1" id="KW-1133">Transmembrane helix</keyword>
<proteinExistence type="predicted"/>
<keyword evidence="1" id="KW-0472">Membrane</keyword>
<keyword evidence="1" id="KW-0812">Transmembrane</keyword>
<dbReference type="Proteomes" id="UP000238479">
    <property type="component" value="Chromosome 7"/>
</dbReference>
<sequence length="74" mass="8570">MTIWLITMLPSFLNLNVVDLTSVVFLSRYHHSAFNIIFSATFTLVILLGEYSPLDDLYSITSWLMLLVEEIRKC</sequence>
<evidence type="ECO:0000313" key="3">
    <source>
        <dbReference type="Proteomes" id="UP000238479"/>
    </source>
</evidence>
<keyword evidence="3" id="KW-1185">Reference proteome</keyword>
<feature type="transmembrane region" description="Helical" evidence="1">
    <location>
        <begin position="6"/>
        <end position="26"/>
    </location>
</feature>
<accession>A0A2P6P755</accession>
<dbReference type="AlphaFoldDB" id="A0A2P6P755"/>
<gene>
    <name evidence="2" type="ORF">RchiOBHm_Chr7g0198191</name>
</gene>
<reference evidence="2 3" key="1">
    <citation type="journal article" date="2018" name="Nat. Genet.">
        <title>The Rosa genome provides new insights in the design of modern roses.</title>
        <authorList>
            <person name="Bendahmane M."/>
        </authorList>
    </citation>
    <scope>NUCLEOTIDE SEQUENCE [LARGE SCALE GENOMIC DNA]</scope>
    <source>
        <strain evidence="3">cv. Old Blush</strain>
    </source>
</reference>
<organism evidence="2 3">
    <name type="scientific">Rosa chinensis</name>
    <name type="common">China rose</name>
    <dbReference type="NCBI Taxonomy" id="74649"/>
    <lineage>
        <taxon>Eukaryota</taxon>
        <taxon>Viridiplantae</taxon>
        <taxon>Streptophyta</taxon>
        <taxon>Embryophyta</taxon>
        <taxon>Tracheophyta</taxon>
        <taxon>Spermatophyta</taxon>
        <taxon>Magnoliopsida</taxon>
        <taxon>eudicotyledons</taxon>
        <taxon>Gunneridae</taxon>
        <taxon>Pentapetalae</taxon>
        <taxon>rosids</taxon>
        <taxon>fabids</taxon>
        <taxon>Rosales</taxon>
        <taxon>Rosaceae</taxon>
        <taxon>Rosoideae</taxon>
        <taxon>Rosoideae incertae sedis</taxon>
        <taxon>Rosa</taxon>
    </lineage>
</organism>
<name>A0A2P6P755_ROSCH</name>
<protein>
    <submittedName>
        <fullName evidence="2">Uncharacterized protein</fullName>
    </submittedName>
</protein>
<dbReference type="EMBL" id="PDCK01000045">
    <property type="protein sequence ID" value="PRQ17732.1"/>
    <property type="molecule type" value="Genomic_DNA"/>
</dbReference>